<dbReference type="Proteomes" id="UP000579250">
    <property type="component" value="Unassembled WGS sequence"/>
</dbReference>
<reference evidence="2 3" key="1">
    <citation type="submission" date="2020-04" db="EMBL/GenBank/DDBJ databases">
        <title>MicrobeNet Type strains.</title>
        <authorList>
            <person name="Nicholson A.C."/>
        </authorList>
    </citation>
    <scope>NUCLEOTIDE SEQUENCE [LARGE SCALE GENOMIC DNA]</scope>
    <source>
        <strain evidence="2 3">ATCC BAA-277</strain>
    </source>
</reference>
<evidence type="ECO:0000256" key="1">
    <source>
        <dbReference type="SAM" id="MobiDB-lite"/>
    </source>
</evidence>
<comment type="caution">
    <text evidence="2">The sequence shown here is derived from an EMBL/GenBank/DDBJ whole genome shotgun (WGS) entry which is preliminary data.</text>
</comment>
<proteinExistence type="predicted"/>
<organism evidence="2 3">
    <name type="scientific">Actinomadura latina</name>
    <dbReference type="NCBI Taxonomy" id="163603"/>
    <lineage>
        <taxon>Bacteria</taxon>
        <taxon>Bacillati</taxon>
        <taxon>Actinomycetota</taxon>
        <taxon>Actinomycetes</taxon>
        <taxon>Streptosporangiales</taxon>
        <taxon>Thermomonosporaceae</taxon>
        <taxon>Actinomadura</taxon>
    </lineage>
</organism>
<evidence type="ECO:0000313" key="2">
    <source>
        <dbReference type="EMBL" id="NKZ05269.1"/>
    </source>
</evidence>
<dbReference type="RefSeq" id="WP_067637318.1">
    <property type="nucleotide sequence ID" value="NZ_JAAXPI010000019.1"/>
</dbReference>
<sequence>MTGWLRSRIARRTEMVGARPPGLLSWWYRRADRRIVARGGAIPGADAVTEHLPPAEPFVPTEVNADTVTQLIVQRAAGMLPGGVDEMTGHVLDNLINSRVDQWRARVLKEHAVYLAAARYREREAMATLKQQAVLLKQTERRLLETEIALNAAVSRLLGKASANEAAGRRERRRSGRLLRLWTRGTGLGGRGRGRGAPARSVAATGGEHNV</sequence>
<dbReference type="AlphaFoldDB" id="A0A846YXP4"/>
<dbReference type="EMBL" id="JAAXPI010000019">
    <property type="protein sequence ID" value="NKZ05269.1"/>
    <property type="molecule type" value="Genomic_DNA"/>
</dbReference>
<gene>
    <name evidence="2" type="ORF">HGB48_16155</name>
</gene>
<evidence type="ECO:0000313" key="3">
    <source>
        <dbReference type="Proteomes" id="UP000579250"/>
    </source>
</evidence>
<keyword evidence="3" id="KW-1185">Reference proteome</keyword>
<protein>
    <submittedName>
        <fullName evidence="2">Uncharacterized protein</fullName>
    </submittedName>
</protein>
<accession>A0A846YXP4</accession>
<feature type="region of interest" description="Disordered" evidence="1">
    <location>
        <begin position="184"/>
        <end position="211"/>
    </location>
</feature>
<name>A0A846YXP4_9ACTN</name>